<reference evidence="3" key="1">
    <citation type="journal article" date="2019" name="Int. J. Syst. Evol. Microbiol.">
        <title>The Global Catalogue of Microorganisms (GCM) 10K type strain sequencing project: providing services to taxonomists for standard genome sequencing and annotation.</title>
        <authorList>
            <consortium name="The Broad Institute Genomics Platform"/>
            <consortium name="The Broad Institute Genome Sequencing Center for Infectious Disease"/>
            <person name="Wu L."/>
            <person name="Ma J."/>
        </authorList>
    </citation>
    <scope>NUCLEOTIDE SEQUENCE [LARGE SCALE GENOMIC DNA]</scope>
    <source>
        <strain evidence="3">JCM 14900</strain>
    </source>
</reference>
<name>A0ABN2PSU5_9MICO</name>
<feature type="region of interest" description="Disordered" evidence="1">
    <location>
        <begin position="69"/>
        <end position="122"/>
    </location>
</feature>
<evidence type="ECO:0000313" key="2">
    <source>
        <dbReference type="EMBL" id="GAA1929746.1"/>
    </source>
</evidence>
<evidence type="ECO:0000256" key="1">
    <source>
        <dbReference type="SAM" id="MobiDB-lite"/>
    </source>
</evidence>
<comment type="caution">
    <text evidence="2">The sequence shown here is derived from an EMBL/GenBank/DDBJ whole genome shotgun (WGS) entry which is preliminary data.</text>
</comment>
<organism evidence="2 3">
    <name type="scientific">Microbacterium aoyamense</name>
    <dbReference type="NCBI Taxonomy" id="344166"/>
    <lineage>
        <taxon>Bacteria</taxon>
        <taxon>Bacillati</taxon>
        <taxon>Actinomycetota</taxon>
        <taxon>Actinomycetes</taxon>
        <taxon>Micrococcales</taxon>
        <taxon>Microbacteriaceae</taxon>
        <taxon>Microbacterium</taxon>
    </lineage>
</organism>
<dbReference type="Proteomes" id="UP001501343">
    <property type="component" value="Unassembled WGS sequence"/>
</dbReference>
<gene>
    <name evidence="2" type="ORF">GCM10009775_22260</name>
</gene>
<protein>
    <submittedName>
        <fullName evidence="2">Uncharacterized protein</fullName>
    </submittedName>
</protein>
<keyword evidence="3" id="KW-1185">Reference proteome</keyword>
<evidence type="ECO:0000313" key="3">
    <source>
        <dbReference type="Proteomes" id="UP001501343"/>
    </source>
</evidence>
<dbReference type="EMBL" id="BAAAOF010000004">
    <property type="protein sequence ID" value="GAA1929746.1"/>
    <property type="molecule type" value="Genomic_DNA"/>
</dbReference>
<accession>A0ABN2PSU5</accession>
<proteinExistence type="predicted"/>
<sequence>MPPGMLLDPLGDDAWRLCDDDLDSDDANRLVAYVERMSDAHIEAVWLRFGESTTTHSSPDDVVRHATALRELEAPSTSAKPAPIPHLPPVNSDGPSSEDEGSDVRSTPRNGPGNARSHLARP</sequence>